<dbReference type="AlphaFoldDB" id="C7QI18"/>
<dbReference type="Gene3D" id="3.40.630.10">
    <property type="entry name" value="Zn peptidases"/>
    <property type="match status" value="1"/>
</dbReference>
<feature type="binding site" evidence="1">
    <location>
        <position position="155"/>
    </location>
    <ligand>
        <name>Mn(2+)</name>
        <dbReference type="ChEBI" id="CHEBI:29035"/>
        <label>2</label>
    </ligand>
</feature>
<dbReference type="GO" id="GO:0016787">
    <property type="term" value="F:hydrolase activity"/>
    <property type="evidence" value="ECO:0007669"/>
    <property type="project" value="UniProtKB-KW"/>
</dbReference>
<evidence type="ECO:0000313" key="3">
    <source>
        <dbReference type="EMBL" id="ACU73063.1"/>
    </source>
</evidence>
<dbReference type="InterPro" id="IPR011650">
    <property type="entry name" value="Peptidase_M20_dimer"/>
</dbReference>
<dbReference type="Pfam" id="PF07687">
    <property type="entry name" value="M20_dimer"/>
    <property type="match status" value="1"/>
</dbReference>
<name>C7QI18_CATAD</name>
<keyword evidence="3" id="KW-0378">Hydrolase</keyword>
<organism evidence="3 4">
    <name type="scientific">Catenulispora acidiphila (strain DSM 44928 / JCM 14897 / NBRC 102108 / NRRL B-24433 / ID139908)</name>
    <dbReference type="NCBI Taxonomy" id="479433"/>
    <lineage>
        <taxon>Bacteria</taxon>
        <taxon>Bacillati</taxon>
        <taxon>Actinomycetota</taxon>
        <taxon>Actinomycetes</taxon>
        <taxon>Catenulisporales</taxon>
        <taxon>Catenulisporaceae</taxon>
        <taxon>Catenulispora</taxon>
    </lineage>
</organism>
<keyword evidence="1" id="KW-0479">Metal-binding</keyword>
<keyword evidence="1" id="KW-0464">Manganese</keyword>
<reference evidence="3 4" key="1">
    <citation type="journal article" date="2009" name="Stand. Genomic Sci.">
        <title>Complete genome sequence of Catenulispora acidiphila type strain (ID 139908).</title>
        <authorList>
            <person name="Copeland A."/>
            <person name="Lapidus A."/>
            <person name="Glavina Del Rio T."/>
            <person name="Nolan M."/>
            <person name="Lucas S."/>
            <person name="Chen F."/>
            <person name="Tice H."/>
            <person name="Cheng J.F."/>
            <person name="Bruce D."/>
            <person name="Goodwin L."/>
            <person name="Pitluck S."/>
            <person name="Mikhailova N."/>
            <person name="Pati A."/>
            <person name="Ivanova N."/>
            <person name="Mavromatis K."/>
            <person name="Chen A."/>
            <person name="Palaniappan K."/>
            <person name="Chain P."/>
            <person name="Land M."/>
            <person name="Hauser L."/>
            <person name="Chang Y.J."/>
            <person name="Jeffries C.D."/>
            <person name="Chertkov O."/>
            <person name="Brettin T."/>
            <person name="Detter J.C."/>
            <person name="Han C."/>
            <person name="Ali Z."/>
            <person name="Tindall B.J."/>
            <person name="Goker M."/>
            <person name="Bristow J."/>
            <person name="Eisen J.A."/>
            <person name="Markowitz V."/>
            <person name="Hugenholtz P."/>
            <person name="Kyrpides N.C."/>
            <person name="Klenk H.P."/>
        </authorList>
    </citation>
    <scope>NUCLEOTIDE SEQUENCE [LARGE SCALE GENOMIC DNA]</scope>
    <source>
        <strain evidence="4">DSM 44928 / JCM 14897 / NBRC 102108 / NRRL B-24433 / ID139908</strain>
    </source>
</reference>
<dbReference type="STRING" id="479433.Caci_4199"/>
<feature type="binding site" evidence="1">
    <location>
        <position position="92"/>
    </location>
    <ligand>
        <name>Mn(2+)</name>
        <dbReference type="ChEBI" id="CHEBI:29035"/>
        <label>2</label>
    </ligand>
</feature>
<dbReference type="KEGG" id="cai:Caci_4199"/>
<dbReference type="Pfam" id="PF01546">
    <property type="entry name" value="Peptidase_M20"/>
    <property type="match status" value="1"/>
</dbReference>
<dbReference type="Gene3D" id="3.30.70.360">
    <property type="match status" value="1"/>
</dbReference>
<dbReference type="PIRSF" id="PIRSF005962">
    <property type="entry name" value="Pept_M20D_amidohydro"/>
    <property type="match status" value="1"/>
</dbReference>
<dbReference type="GO" id="GO:0046872">
    <property type="term" value="F:metal ion binding"/>
    <property type="evidence" value="ECO:0007669"/>
    <property type="project" value="UniProtKB-KW"/>
</dbReference>
<dbReference type="EMBL" id="CP001700">
    <property type="protein sequence ID" value="ACU73063.1"/>
    <property type="molecule type" value="Genomic_DNA"/>
</dbReference>
<feature type="domain" description="Peptidase M20 dimerisation" evidence="2">
    <location>
        <begin position="177"/>
        <end position="269"/>
    </location>
</feature>
<keyword evidence="4" id="KW-1185">Reference proteome</keyword>
<feature type="binding site" evidence="1">
    <location>
        <position position="368"/>
    </location>
    <ligand>
        <name>Mn(2+)</name>
        <dbReference type="ChEBI" id="CHEBI:29035"/>
        <label>2</label>
    </ligand>
</feature>
<dbReference type="SUPFAM" id="SSF53187">
    <property type="entry name" value="Zn-dependent exopeptidases"/>
    <property type="match status" value="1"/>
</dbReference>
<dbReference type="Proteomes" id="UP000000851">
    <property type="component" value="Chromosome"/>
</dbReference>
<dbReference type="NCBIfam" id="TIGR01891">
    <property type="entry name" value="amidohydrolases"/>
    <property type="match status" value="1"/>
</dbReference>
<dbReference type="InterPro" id="IPR036264">
    <property type="entry name" value="Bact_exopeptidase_dim_dom"/>
</dbReference>
<dbReference type="SUPFAM" id="SSF55031">
    <property type="entry name" value="Bacterial exopeptidase dimerisation domain"/>
    <property type="match status" value="1"/>
</dbReference>
<evidence type="ECO:0000259" key="2">
    <source>
        <dbReference type="Pfam" id="PF07687"/>
    </source>
</evidence>
<dbReference type="PANTHER" id="PTHR11014">
    <property type="entry name" value="PEPTIDASE M20 FAMILY MEMBER"/>
    <property type="match status" value="1"/>
</dbReference>
<feature type="binding site" evidence="1">
    <location>
        <position position="128"/>
    </location>
    <ligand>
        <name>Mn(2+)</name>
        <dbReference type="ChEBI" id="CHEBI:29035"/>
        <label>2</label>
    </ligand>
</feature>
<dbReference type="RefSeq" id="WP_015792792.1">
    <property type="nucleotide sequence ID" value="NC_013131.1"/>
</dbReference>
<dbReference type="eggNOG" id="COG1473">
    <property type="taxonomic scope" value="Bacteria"/>
</dbReference>
<dbReference type="InParanoid" id="C7QI18"/>
<protein>
    <submittedName>
        <fullName evidence="3">Amidohydrolase</fullName>
    </submittedName>
</protein>
<dbReference type="PANTHER" id="PTHR11014:SF63">
    <property type="entry name" value="METALLOPEPTIDASE, PUTATIVE (AFU_ORTHOLOGUE AFUA_6G09600)-RELATED"/>
    <property type="match status" value="1"/>
</dbReference>
<comment type="cofactor">
    <cofactor evidence="1">
        <name>Mn(2+)</name>
        <dbReference type="ChEBI" id="CHEBI:29035"/>
    </cofactor>
    <text evidence="1">The Mn(2+) ion enhances activity.</text>
</comment>
<evidence type="ECO:0000256" key="1">
    <source>
        <dbReference type="PIRSR" id="PIRSR005962-1"/>
    </source>
</evidence>
<dbReference type="InterPro" id="IPR017439">
    <property type="entry name" value="Amidohydrolase"/>
</dbReference>
<feature type="binding site" evidence="1">
    <location>
        <position position="94"/>
    </location>
    <ligand>
        <name>Mn(2+)</name>
        <dbReference type="ChEBI" id="CHEBI:29035"/>
        <label>2</label>
    </ligand>
</feature>
<accession>C7QI18</accession>
<dbReference type="InterPro" id="IPR002933">
    <property type="entry name" value="Peptidase_M20"/>
</dbReference>
<evidence type="ECO:0000313" key="4">
    <source>
        <dbReference type="Proteomes" id="UP000000851"/>
    </source>
</evidence>
<proteinExistence type="predicted"/>
<sequence>MLDEALKLYFDLHQYPELAGAEKRTAARFADRLRRCGLTVRTGVGGHGVVGVLHNGAGPAVLLRAELDALPIAEQTGLAYAADEALGAMHACGHDAHLACLAGTAELLARHRSSWRGTLIVLGQPAEEELSGAAAMLADGLYERCGRPDVALAQHLTPLPAGWVAHAPGAVTAASRQLELRVHGRGGHAGLRQFAVDPVPVAAAIVLDAAGIGARLPAAVTVGTICGGSRPNVIPEEVTLGISVRAPTTAVLQEAVADLVRIAQQHARRAGCPRLPELSVLSASPAGVNDPVAGRIVREAHLPRFGSGHVLTLPPSLATDDFPLLTLPDSADPVPSVYWMVGATAPEVWSRAAGTSLVEKAANVPANHSAAFAPDPVRTLRTGIAAMTEAALAFLTRQPSPTLTTVSDDVPTSEGISAS</sequence>
<gene>
    <name evidence="3" type="ordered locus">Caci_4199</name>
</gene>
<dbReference type="HOGENOM" id="CLU_023257_6_0_11"/>